<dbReference type="Pfam" id="PF00583">
    <property type="entry name" value="Acetyltransf_1"/>
    <property type="match status" value="1"/>
</dbReference>
<dbReference type="AlphaFoldDB" id="A0A9D1DSC3"/>
<reference evidence="2" key="2">
    <citation type="journal article" date="2021" name="PeerJ">
        <title>Extensive microbial diversity within the chicken gut microbiome revealed by metagenomics and culture.</title>
        <authorList>
            <person name="Gilroy R."/>
            <person name="Ravi A."/>
            <person name="Getino M."/>
            <person name="Pursley I."/>
            <person name="Horton D.L."/>
            <person name="Alikhan N.F."/>
            <person name="Baker D."/>
            <person name="Gharbi K."/>
            <person name="Hall N."/>
            <person name="Watson M."/>
            <person name="Adriaenssens E.M."/>
            <person name="Foster-Nyarko E."/>
            <person name="Jarju S."/>
            <person name="Secka A."/>
            <person name="Antonio M."/>
            <person name="Oren A."/>
            <person name="Chaudhuri R.R."/>
            <person name="La Ragione R."/>
            <person name="Hildebrand F."/>
            <person name="Pallen M.J."/>
        </authorList>
    </citation>
    <scope>NUCLEOTIDE SEQUENCE</scope>
    <source>
        <strain evidence="2">ChiSjej1B19-7085</strain>
    </source>
</reference>
<evidence type="ECO:0000313" key="3">
    <source>
        <dbReference type="Proteomes" id="UP000886785"/>
    </source>
</evidence>
<gene>
    <name evidence="2" type="ORF">IAA54_11015</name>
</gene>
<name>A0A9D1DSC3_9FIRM</name>
<protein>
    <submittedName>
        <fullName evidence="2">GNAT family N-acetyltransferase</fullName>
    </submittedName>
</protein>
<sequence length="164" mass="18858">MAYLFSPALESEAAEAFRLIEERIRWMDRVGIRQWNVGGYTEVFPESYYRDMAREGKLYLLRDGENIAGAAVLLEDDDQWDDTPPAYYVHNLVGSLDSRGAGGAILDFVEQMAVRHHKKYVRLDCSIDNPELNTYYEKRGYHLAGQCQEGPYIGNRRQKAVEQS</sequence>
<feature type="domain" description="N-acetyltransferase" evidence="1">
    <location>
        <begin position="15"/>
        <end position="162"/>
    </location>
</feature>
<dbReference type="InterPro" id="IPR016181">
    <property type="entry name" value="Acyl_CoA_acyltransferase"/>
</dbReference>
<dbReference type="EMBL" id="DVHF01000141">
    <property type="protein sequence ID" value="HIR58184.1"/>
    <property type="molecule type" value="Genomic_DNA"/>
</dbReference>
<dbReference type="Gene3D" id="3.40.630.30">
    <property type="match status" value="1"/>
</dbReference>
<dbReference type="SUPFAM" id="SSF55729">
    <property type="entry name" value="Acyl-CoA N-acyltransferases (Nat)"/>
    <property type="match status" value="1"/>
</dbReference>
<dbReference type="Proteomes" id="UP000886785">
    <property type="component" value="Unassembled WGS sequence"/>
</dbReference>
<evidence type="ECO:0000313" key="2">
    <source>
        <dbReference type="EMBL" id="HIR58184.1"/>
    </source>
</evidence>
<evidence type="ECO:0000259" key="1">
    <source>
        <dbReference type="PROSITE" id="PS51186"/>
    </source>
</evidence>
<proteinExistence type="predicted"/>
<dbReference type="PROSITE" id="PS51186">
    <property type="entry name" value="GNAT"/>
    <property type="match status" value="1"/>
</dbReference>
<reference evidence="2" key="1">
    <citation type="submission" date="2020-10" db="EMBL/GenBank/DDBJ databases">
        <authorList>
            <person name="Gilroy R."/>
        </authorList>
    </citation>
    <scope>NUCLEOTIDE SEQUENCE</scope>
    <source>
        <strain evidence="2">ChiSjej1B19-7085</strain>
    </source>
</reference>
<dbReference type="GO" id="GO:0016747">
    <property type="term" value="F:acyltransferase activity, transferring groups other than amino-acyl groups"/>
    <property type="evidence" value="ECO:0007669"/>
    <property type="project" value="InterPro"/>
</dbReference>
<dbReference type="InterPro" id="IPR000182">
    <property type="entry name" value="GNAT_dom"/>
</dbReference>
<accession>A0A9D1DSC3</accession>
<organism evidence="2 3">
    <name type="scientific">Candidatus Gallacutalibacter pullicola</name>
    <dbReference type="NCBI Taxonomy" id="2840830"/>
    <lineage>
        <taxon>Bacteria</taxon>
        <taxon>Bacillati</taxon>
        <taxon>Bacillota</taxon>
        <taxon>Clostridia</taxon>
        <taxon>Eubacteriales</taxon>
        <taxon>Candidatus Gallacutalibacter</taxon>
    </lineage>
</organism>
<comment type="caution">
    <text evidence="2">The sequence shown here is derived from an EMBL/GenBank/DDBJ whole genome shotgun (WGS) entry which is preliminary data.</text>
</comment>